<organism evidence="7 8">
    <name type="scientific">Scytalidium lignicola</name>
    <name type="common">Hyphomycete</name>
    <dbReference type="NCBI Taxonomy" id="5539"/>
    <lineage>
        <taxon>Eukaryota</taxon>
        <taxon>Fungi</taxon>
        <taxon>Dikarya</taxon>
        <taxon>Ascomycota</taxon>
        <taxon>Pezizomycotina</taxon>
        <taxon>Leotiomycetes</taxon>
        <taxon>Leotiomycetes incertae sedis</taxon>
        <taxon>Scytalidium</taxon>
    </lineage>
</organism>
<feature type="transmembrane region" description="Helical" evidence="6">
    <location>
        <begin position="481"/>
        <end position="500"/>
    </location>
</feature>
<dbReference type="Proteomes" id="UP000258309">
    <property type="component" value="Unassembled WGS sequence"/>
</dbReference>
<feature type="transmembrane region" description="Helical" evidence="6">
    <location>
        <begin position="74"/>
        <end position="95"/>
    </location>
</feature>
<feature type="non-terminal residue" evidence="7">
    <location>
        <position position="1"/>
    </location>
</feature>
<evidence type="ECO:0000256" key="5">
    <source>
        <dbReference type="ARBA" id="ARBA00023136"/>
    </source>
</evidence>
<feature type="transmembrane region" description="Helical" evidence="6">
    <location>
        <begin position="441"/>
        <end position="469"/>
    </location>
</feature>
<dbReference type="AlphaFoldDB" id="A0A3E2H261"/>
<feature type="transmembrane region" description="Helical" evidence="6">
    <location>
        <begin position="333"/>
        <end position="355"/>
    </location>
</feature>
<dbReference type="GO" id="GO:0005886">
    <property type="term" value="C:plasma membrane"/>
    <property type="evidence" value="ECO:0007669"/>
    <property type="project" value="TreeGrafter"/>
</dbReference>
<reference evidence="7 8" key="1">
    <citation type="submission" date="2018-05" db="EMBL/GenBank/DDBJ databases">
        <title>Draft genome sequence of Scytalidium lignicola DSM 105466, a ubiquitous saprotrophic fungus.</title>
        <authorList>
            <person name="Buettner E."/>
            <person name="Gebauer A.M."/>
            <person name="Hofrichter M."/>
            <person name="Liers C."/>
            <person name="Kellner H."/>
        </authorList>
    </citation>
    <scope>NUCLEOTIDE SEQUENCE [LARGE SCALE GENOMIC DNA]</scope>
    <source>
        <strain evidence="7 8">DSM 105466</strain>
    </source>
</reference>
<gene>
    <name evidence="7" type="ORF">B7463_g8855</name>
</gene>
<evidence type="ECO:0000256" key="6">
    <source>
        <dbReference type="SAM" id="Phobius"/>
    </source>
</evidence>
<feature type="transmembrane region" description="Helical" evidence="6">
    <location>
        <begin position="46"/>
        <end position="62"/>
    </location>
</feature>
<dbReference type="InterPro" id="IPR045225">
    <property type="entry name" value="Uracil/uridine/allantoin_perm"/>
</dbReference>
<feature type="transmembrane region" description="Helical" evidence="6">
    <location>
        <begin position="116"/>
        <end position="136"/>
    </location>
</feature>
<evidence type="ECO:0000256" key="4">
    <source>
        <dbReference type="ARBA" id="ARBA00022989"/>
    </source>
</evidence>
<comment type="similarity">
    <text evidence="2">Belongs to the purine-cytosine permease (2.A.39) family.</text>
</comment>
<evidence type="ECO:0000313" key="7">
    <source>
        <dbReference type="EMBL" id="RFU27486.1"/>
    </source>
</evidence>
<evidence type="ECO:0008006" key="9">
    <source>
        <dbReference type="Google" id="ProtNLM"/>
    </source>
</evidence>
<feature type="transmembrane region" description="Helical" evidence="6">
    <location>
        <begin position="241"/>
        <end position="261"/>
    </location>
</feature>
<evidence type="ECO:0000313" key="8">
    <source>
        <dbReference type="Proteomes" id="UP000258309"/>
    </source>
</evidence>
<keyword evidence="3 6" id="KW-0812">Transmembrane</keyword>
<keyword evidence="5 6" id="KW-0472">Membrane</keyword>
<name>A0A3E2H261_SCYLI</name>
<accession>A0A3E2H261</accession>
<keyword evidence="8" id="KW-1185">Reference proteome</keyword>
<feature type="transmembrane region" description="Helical" evidence="6">
    <location>
        <begin position="401"/>
        <end position="421"/>
    </location>
</feature>
<dbReference type="InterPro" id="IPR001248">
    <property type="entry name" value="Pur-cyt_permease"/>
</dbReference>
<proteinExistence type="inferred from homology"/>
<keyword evidence="4 6" id="KW-1133">Transmembrane helix</keyword>
<sequence>MSAIKKLDNILRTKESIFREFQVDNKLWGNEDLDPTPPSARLWTHWNYFAFFWAVSFNPIAWNTGSSLISLGLLWWQATLAAIVATMLTGTMLMLNSRGSSVYHIGYPVYVRLCSGMYGSLFFVFIRGIVAIFFFGTQSYYAGQLMSVLLRCAFGHKWTNVQNHLPASSGTTTKGITAFFVFWFIQLGFMLIHPSRSRWLYTIKSVLAPPVLIATFGYIVGKNGGLGDTSRLGETVTSSSALGWAFMTGINSVAGSIIPEVTSNPDLARYARHPRNTTWPQWFGVVIAKSFCTFLGIASSSAVKTLWGTAYWNIWDLYSAILDHHWNTGARTAVFLACLVQILAVVATNLASNALPVGSDLSGLFPRYFNIIRGQVLCALLSLATVPWKIVASAANFLTFLGSYVCFLSPLIAIMIVDYFIIRKGNIHIPSLYKGSSSSPYWYYGGFNIRAFVAWVIGVAVVINGLAGAFQKDYNIGSKHLYSLGMLLSFSVAGTLYYAFNLIWPVKIYPAEHFDAPRTRECMKATDGYFPDDDVIVGTDLSNGHDSITQMEREENVLKALV</sequence>
<evidence type="ECO:0000256" key="3">
    <source>
        <dbReference type="ARBA" id="ARBA00022692"/>
    </source>
</evidence>
<comment type="caution">
    <text evidence="7">The sequence shown here is derived from an EMBL/GenBank/DDBJ whole genome shotgun (WGS) entry which is preliminary data.</text>
</comment>
<protein>
    <recommendedName>
        <fullName evidence="9">Allantoin permease</fullName>
    </recommendedName>
</protein>
<dbReference type="EMBL" id="NCSJ02000204">
    <property type="protein sequence ID" value="RFU27486.1"/>
    <property type="molecule type" value="Genomic_DNA"/>
</dbReference>
<dbReference type="PANTHER" id="PTHR30618">
    <property type="entry name" value="NCS1 FAMILY PURINE/PYRIMIDINE TRANSPORTER"/>
    <property type="match status" value="1"/>
</dbReference>
<dbReference type="GO" id="GO:0015205">
    <property type="term" value="F:nucleobase transmembrane transporter activity"/>
    <property type="evidence" value="ECO:0007669"/>
    <property type="project" value="TreeGrafter"/>
</dbReference>
<evidence type="ECO:0000256" key="1">
    <source>
        <dbReference type="ARBA" id="ARBA00004141"/>
    </source>
</evidence>
<feature type="transmembrane region" description="Helical" evidence="6">
    <location>
        <begin position="199"/>
        <end position="221"/>
    </location>
</feature>
<feature type="transmembrane region" description="Helical" evidence="6">
    <location>
        <begin position="376"/>
        <end position="395"/>
    </location>
</feature>
<evidence type="ECO:0000256" key="2">
    <source>
        <dbReference type="ARBA" id="ARBA00008974"/>
    </source>
</evidence>
<comment type="subcellular location">
    <subcellularLocation>
        <location evidence="1">Membrane</location>
        <topology evidence="1">Multi-pass membrane protein</topology>
    </subcellularLocation>
</comment>
<feature type="non-terminal residue" evidence="7">
    <location>
        <position position="562"/>
    </location>
</feature>
<feature type="transmembrane region" description="Helical" evidence="6">
    <location>
        <begin position="175"/>
        <end position="192"/>
    </location>
</feature>
<dbReference type="Pfam" id="PF02133">
    <property type="entry name" value="Transp_cyt_pur"/>
    <property type="match status" value="1"/>
</dbReference>
<dbReference type="Gene3D" id="1.10.4160.10">
    <property type="entry name" value="Hydantoin permease"/>
    <property type="match status" value="1"/>
</dbReference>
<dbReference type="PANTHER" id="PTHR30618:SF0">
    <property type="entry name" value="PURINE-URACIL PERMEASE NCS1"/>
    <property type="match status" value="1"/>
</dbReference>
<dbReference type="OrthoDB" id="2018619at2759"/>
<dbReference type="CDD" id="cd11482">
    <property type="entry name" value="SLC-NCS1sbd_NRT1-like"/>
    <property type="match status" value="1"/>
</dbReference>